<dbReference type="AlphaFoldDB" id="A0A9R1D5J5"/>
<dbReference type="RefSeq" id="WP_256030462.1">
    <property type="nucleotide sequence ID" value="NZ_JAHLKM010000025.1"/>
</dbReference>
<name>A0A9R1D5J5_9EURY</name>
<reference evidence="2" key="1">
    <citation type="journal article" date="2023" name="Front. Microbiol.">
        <title>Genomic-based phylogenetic and metabolic analyses of the genus Natronomonas, and description of Natronomonas aquatica sp. nov.</title>
        <authorList>
            <person name="Garcia-Roldan A."/>
            <person name="Duran-Viseras A."/>
            <person name="de la Haba R.R."/>
            <person name="Corral P."/>
            <person name="Sanchez-Porro C."/>
            <person name="Ventosa A."/>
        </authorList>
    </citation>
    <scope>NUCLEOTIDE SEQUENCE</scope>
    <source>
        <strain evidence="2">F2-12</strain>
    </source>
</reference>
<evidence type="ECO:0000313" key="3">
    <source>
        <dbReference type="Proteomes" id="UP001139494"/>
    </source>
</evidence>
<protein>
    <submittedName>
        <fullName evidence="2">Uncharacterized protein</fullName>
    </submittedName>
</protein>
<feature type="region of interest" description="Disordered" evidence="1">
    <location>
        <begin position="34"/>
        <end position="57"/>
    </location>
</feature>
<organism evidence="2 3">
    <name type="scientific">Natronomonas aquatica</name>
    <dbReference type="NCBI Taxonomy" id="2841590"/>
    <lineage>
        <taxon>Archaea</taxon>
        <taxon>Methanobacteriati</taxon>
        <taxon>Methanobacteriota</taxon>
        <taxon>Stenosarchaea group</taxon>
        <taxon>Halobacteria</taxon>
        <taxon>Halobacteriales</taxon>
        <taxon>Natronomonadaceae</taxon>
        <taxon>Natronomonas</taxon>
    </lineage>
</organism>
<dbReference type="EMBL" id="JAHLKM010000025">
    <property type="protein sequence ID" value="MCQ4334424.1"/>
    <property type="molecule type" value="Genomic_DNA"/>
</dbReference>
<accession>A0A9R1D5J5</accession>
<evidence type="ECO:0000313" key="2">
    <source>
        <dbReference type="EMBL" id="MCQ4334424.1"/>
    </source>
</evidence>
<sequence>MDEIDTPITRRQALTGIVAAGSSLAGCSSVISKAEHDNTSSTNSTSDEERQQHEISNPLDVAETNLRTAFEMLNEITVIEDDEIIYVDTEQDPDWLDISDKSEKVKAALETASEEYDTDTKRFTRLELGATLLEHRFTSYSMIDTVESRTSLYIQSIRFVQLNGAIGDIDKLSKYVEWITEAGNKVLEAIEKIETHGIDPPEYYNLDRAATESAVFANFKDLMTPWLNGLKEWPNALLWGSDGTRDTDLQSAIDAYENAIDHVTAAQAYFDKRDRRPPVYREPISHASCQLPTLLKTYRTAKMALEHRRDGDEETARQLLEEAHRLADNYREGCDPGNAALVPSIE</sequence>
<comment type="caution">
    <text evidence="2">The sequence shown here is derived from an EMBL/GenBank/DDBJ whole genome shotgun (WGS) entry which is preliminary data.</text>
</comment>
<dbReference type="Proteomes" id="UP001139494">
    <property type="component" value="Unassembled WGS sequence"/>
</dbReference>
<gene>
    <name evidence="2" type="ORF">KM295_13250</name>
</gene>
<proteinExistence type="predicted"/>
<keyword evidence="3" id="KW-1185">Reference proteome</keyword>
<evidence type="ECO:0000256" key="1">
    <source>
        <dbReference type="SAM" id="MobiDB-lite"/>
    </source>
</evidence>